<dbReference type="AlphaFoldDB" id="A0A451ABN0"/>
<name>A0A451ABN0_9GAMM</name>
<accession>A0A451ABN0</accession>
<dbReference type="InterPro" id="IPR019734">
    <property type="entry name" value="TPR_rpt"/>
</dbReference>
<proteinExistence type="predicted"/>
<gene>
    <name evidence="1" type="ORF">BECKTUN1418D_GA0071000_12131</name>
</gene>
<dbReference type="EMBL" id="CAADFX010000213">
    <property type="protein sequence ID" value="VFK63454.1"/>
    <property type="molecule type" value="Genomic_DNA"/>
</dbReference>
<dbReference type="InterPro" id="IPR011990">
    <property type="entry name" value="TPR-like_helical_dom_sf"/>
</dbReference>
<protein>
    <submittedName>
        <fullName evidence="1">Tetratricopeptide repeat-containing protein</fullName>
    </submittedName>
</protein>
<dbReference type="SUPFAM" id="SSF48452">
    <property type="entry name" value="TPR-like"/>
    <property type="match status" value="1"/>
</dbReference>
<sequence length="688" mass="79266">MTVPPVVPDPELVSILHRTTRGVPLAVRIILDLHESKSTVLSELAGLEEDIDYYLEETQAMQKVVEALANRFLLHLLNNPAANDELKYIIAMALQNRIDPMVLAKLWNVSNVSEIIRPLSKKYSFIATGDLHPTVREFLRRHWRFEPILGLEEVLNAMEKAINELEPSGSKSDRDYFEWEIKRLNIKGWKNPDAVINDAERLYVLGLAFEHPLEEIGNLVQELQKYSDKRRTDRRKMYGWITQDRMDWRIPEFAKSLEAVNVSGWSSIEKASKDLLIGLALSDLNESNLDAKKEHTKATYYFKKALLVLRDDYPRKHEVITRYFRSIYYISMDGNNREIVSEGYDWAIKQGLSTESYAFEYANLLHNLGRYEESVAHYVQARENDPENLLAHWGLIHTYHHHLKHHEETLHACDELLDSDTNGYNEAWIIATKAEALVELKRFGEAEKAYRDGIGLHENPEMKLGLANLLRDQLDRPEEATELLDAIMDYELDDLNVVVQLLNCYSKIGKDVKEHHLLDKAQSMAKKVKESSPLNDAAWKIYESGKHLKVAKYIATLANEKGDATIHALHTLVAIQIRLREWKSCKEKYEIWINQVDSKDMESGWSQFVPMFTDLKEQGLCTEAGALIGPREPSDFWEPLRWAVTNSCEPASAHHQQLPHQYQTRANKIMVQICDNTSIAEITFPSIE</sequence>
<dbReference type="SMART" id="SM00028">
    <property type="entry name" value="TPR"/>
    <property type="match status" value="2"/>
</dbReference>
<dbReference type="Gene3D" id="1.25.40.10">
    <property type="entry name" value="Tetratricopeptide repeat domain"/>
    <property type="match status" value="1"/>
</dbReference>
<evidence type="ECO:0000313" key="1">
    <source>
        <dbReference type="EMBL" id="VFK63454.1"/>
    </source>
</evidence>
<reference evidence="1" key="1">
    <citation type="submission" date="2019-02" db="EMBL/GenBank/DDBJ databases">
        <authorList>
            <person name="Gruber-Vodicka R. H."/>
            <person name="Seah K. B. B."/>
        </authorList>
    </citation>
    <scope>NUCLEOTIDE SEQUENCE</scope>
    <source>
        <strain evidence="1">BECK_BY1</strain>
    </source>
</reference>
<organism evidence="1">
    <name type="scientific">Candidatus Kentrum sp. TUN</name>
    <dbReference type="NCBI Taxonomy" id="2126343"/>
    <lineage>
        <taxon>Bacteria</taxon>
        <taxon>Pseudomonadati</taxon>
        <taxon>Pseudomonadota</taxon>
        <taxon>Gammaproteobacteria</taxon>
        <taxon>Candidatus Kentrum</taxon>
    </lineage>
</organism>